<evidence type="ECO:0000259" key="6">
    <source>
        <dbReference type="Pfam" id="PF02668"/>
    </source>
</evidence>
<gene>
    <name evidence="7" type="ORF">METZ01_LOCUS460388</name>
</gene>
<organism evidence="7">
    <name type="scientific">marine metagenome</name>
    <dbReference type="NCBI Taxonomy" id="408172"/>
    <lineage>
        <taxon>unclassified sequences</taxon>
        <taxon>metagenomes</taxon>
        <taxon>ecological metagenomes</taxon>
    </lineage>
</organism>
<evidence type="ECO:0000313" key="7">
    <source>
        <dbReference type="EMBL" id="SVE07534.1"/>
    </source>
</evidence>
<dbReference type="InterPro" id="IPR003819">
    <property type="entry name" value="TauD/TfdA-like"/>
</dbReference>
<feature type="non-terminal residue" evidence="7">
    <location>
        <position position="224"/>
    </location>
</feature>
<dbReference type="GO" id="GO:0005737">
    <property type="term" value="C:cytoplasm"/>
    <property type="evidence" value="ECO:0007669"/>
    <property type="project" value="TreeGrafter"/>
</dbReference>
<proteinExistence type="inferred from homology"/>
<dbReference type="GO" id="GO:0016706">
    <property type="term" value="F:2-oxoglutarate-dependent dioxygenase activity"/>
    <property type="evidence" value="ECO:0007669"/>
    <property type="project" value="TreeGrafter"/>
</dbReference>
<dbReference type="PANTHER" id="PTHR30468">
    <property type="entry name" value="ALPHA-KETOGLUTARATE-DEPENDENT SULFONATE DIOXYGENASE"/>
    <property type="match status" value="1"/>
</dbReference>
<dbReference type="EMBL" id="UINC01192407">
    <property type="protein sequence ID" value="SVE07534.1"/>
    <property type="molecule type" value="Genomic_DNA"/>
</dbReference>
<dbReference type="AlphaFoldDB" id="A0A383AIP5"/>
<evidence type="ECO:0000256" key="4">
    <source>
        <dbReference type="ARBA" id="ARBA00023002"/>
    </source>
</evidence>
<dbReference type="SUPFAM" id="SSF51197">
    <property type="entry name" value="Clavaminate synthase-like"/>
    <property type="match status" value="1"/>
</dbReference>
<dbReference type="GO" id="GO:0046872">
    <property type="term" value="F:metal ion binding"/>
    <property type="evidence" value="ECO:0007669"/>
    <property type="project" value="UniProtKB-KW"/>
</dbReference>
<keyword evidence="3" id="KW-0223">Dioxygenase</keyword>
<name>A0A383AIP5_9ZZZZ</name>
<dbReference type="PANTHER" id="PTHR30468:SF1">
    <property type="entry name" value="ALPHA-KETOGLUTARATE-DEPENDENT SULFONATE DIOXYGENASE"/>
    <property type="match status" value="1"/>
</dbReference>
<dbReference type="Gene3D" id="3.60.130.10">
    <property type="entry name" value="Clavaminate synthase-like"/>
    <property type="match status" value="1"/>
</dbReference>
<dbReference type="InterPro" id="IPR042098">
    <property type="entry name" value="TauD-like_sf"/>
</dbReference>
<protein>
    <recommendedName>
        <fullName evidence="6">TauD/TfdA-like domain-containing protein</fullName>
    </recommendedName>
</protein>
<accession>A0A383AIP5</accession>
<keyword evidence="2" id="KW-0479">Metal-binding</keyword>
<evidence type="ECO:0000256" key="3">
    <source>
        <dbReference type="ARBA" id="ARBA00022964"/>
    </source>
</evidence>
<sequence length="224" mass="24848">MSEVSDIFVRPLTGRIGAEICGVDLSRDLPQATIGEIRRVLLDYLVIFFRDQDITPEQQIAFVAKFGEPDLYPFVRGLDDYPQITPVLKLPDETVNFGGIWHSDTVYLDEPPMGTVLYAKELPPMGGDTLFANQYQAYEDLSAPLRDFLKGLMAVNSAAKGTAAATRSDRVADAGTGENRVLEAIHPVVRTHPETGRKALYVNTGHTVRFDGMSEEESRPILEY</sequence>
<feature type="domain" description="TauD/TfdA-like" evidence="6">
    <location>
        <begin position="9"/>
        <end position="223"/>
    </location>
</feature>
<evidence type="ECO:0000256" key="1">
    <source>
        <dbReference type="ARBA" id="ARBA00005896"/>
    </source>
</evidence>
<dbReference type="Pfam" id="PF02668">
    <property type="entry name" value="TauD"/>
    <property type="match status" value="1"/>
</dbReference>
<dbReference type="InterPro" id="IPR051323">
    <property type="entry name" value="AtsK-like"/>
</dbReference>
<evidence type="ECO:0000256" key="2">
    <source>
        <dbReference type="ARBA" id="ARBA00022723"/>
    </source>
</evidence>
<keyword evidence="4" id="KW-0560">Oxidoreductase</keyword>
<evidence type="ECO:0000256" key="5">
    <source>
        <dbReference type="ARBA" id="ARBA00023004"/>
    </source>
</evidence>
<comment type="similarity">
    <text evidence="1">Belongs to the TfdA dioxygenase family.</text>
</comment>
<keyword evidence="5" id="KW-0408">Iron</keyword>
<reference evidence="7" key="1">
    <citation type="submission" date="2018-05" db="EMBL/GenBank/DDBJ databases">
        <authorList>
            <person name="Lanie J.A."/>
            <person name="Ng W.-L."/>
            <person name="Kazmierczak K.M."/>
            <person name="Andrzejewski T.M."/>
            <person name="Davidsen T.M."/>
            <person name="Wayne K.J."/>
            <person name="Tettelin H."/>
            <person name="Glass J.I."/>
            <person name="Rusch D."/>
            <person name="Podicherti R."/>
            <person name="Tsui H.-C.T."/>
            <person name="Winkler M.E."/>
        </authorList>
    </citation>
    <scope>NUCLEOTIDE SEQUENCE</scope>
</reference>